<proteinExistence type="predicted"/>
<reference evidence="2 3" key="1">
    <citation type="submission" date="2024-07" db="EMBL/GenBank/DDBJ databases">
        <authorList>
            <person name="Li M."/>
        </authorList>
    </citation>
    <scope>NUCLEOTIDE SEQUENCE [LARGE SCALE GENOMIC DNA]</scope>
    <source>
        <strain evidence="2 3">25A3E</strain>
    </source>
</reference>
<keyword evidence="1" id="KW-0472">Membrane</keyword>
<evidence type="ECO:0000313" key="2">
    <source>
        <dbReference type="EMBL" id="MEX6501212.1"/>
    </source>
</evidence>
<dbReference type="EMBL" id="JBFTEG010000002">
    <property type="protein sequence ID" value="MEX6501212.1"/>
    <property type="molecule type" value="Genomic_DNA"/>
</dbReference>
<comment type="caution">
    <text evidence="2">The sequence shown here is derived from an EMBL/GenBank/DDBJ whole genome shotgun (WGS) entry which is preliminary data.</text>
</comment>
<evidence type="ECO:0000256" key="1">
    <source>
        <dbReference type="SAM" id="Phobius"/>
    </source>
</evidence>
<gene>
    <name evidence="2" type="ORF">AB5S05_03990</name>
</gene>
<dbReference type="Proteomes" id="UP001560296">
    <property type="component" value="Unassembled WGS sequence"/>
</dbReference>
<evidence type="ECO:0000313" key="3">
    <source>
        <dbReference type="Proteomes" id="UP001560296"/>
    </source>
</evidence>
<keyword evidence="3" id="KW-1185">Reference proteome</keyword>
<sequence>MKPDEPPLPQEVLLALRQNGRRAAIELLQQRQGLSAEQAAQRIDRYQEANPPVPLRGPGVVISSKLNALIWLALIAMMVLVYLLLIG</sequence>
<name>A0ABV3YPG1_9PSED</name>
<organism evidence="2 3">
    <name type="scientific">Pseudomonas zhanjiangensis</name>
    <dbReference type="NCBI Taxonomy" id="3239015"/>
    <lineage>
        <taxon>Bacteria</taxon>
        <taxon>Pseudomonadati</taxon>
        <taxon>Pseudomonadota</taxon>
        <taxon>Gammaproteobacteria</taxon>
        <taxon>Pseudomonadales</taxon>
        <taxon>Pseudomonadaceae</taxon>
        <taxon>Pseudomonas</taxon>
    </lineage>
</organism>
<feature type="transmembrane region" description="Helical" evidence="1">
    <location>
        <begin position="68"/>
        <end position="86"/>
    </location>
</feature>
<protein>
    <recommendedName>
        <fullName evidence="4">Ribosomal protein L7/L12 C-terminal domain-containing protein</fullName>
    </recommendedName>
</protein>
<dbReference type="RefSeq" id="WP_369286161.1">
    <property type="nucleotide sequence ID" value="NZ_JBFTEG010000002.1"/>
</dbReference>
<keyword evidence="1" id="KW-1133">Transmembrane helix</keyword>
<accession>A0ABV3YPG1</accession>
<keyword evidence="1" id="KW-0812">Transmembrane</keyword>
<evidence type="ECO:0008006" key="4">
    <source>
        <dbReference type="Google" id="ProtNLM"/>
    </source>
</evidence>